<evidence type="ECO:0000256" key="1">
    <source>
        <dbReference type="ARBA" id="ARBA00004141"/>
    </source>
</evidence>
<organism evidence="7 8">
    <name type="scientific">Mesorhabditis belari</name>
    <dbReference type="NCBI Taxonomy" id="2138241"/>
    <lineage>
        <taxon>Eukaryota</taxon>
        <taxon>Metazoa</taxon>
        <taxon>Ecdysozoa</taxon>
        <taxon>Nematoda</taxon>
        <taxon>Chromadorea</taxon>
        <taxon>Rhabditida</taxon>
        <taxon>Rhabditina</taxon>
        <taxon>Rhabditomorpha</taxon>
        <taxon>Rhabditoidea</taxon>
        <taxon>Rhabditidae</taxon>
        <taxon>Mesorhabditinae</taxon>
        <taxon>Mesorhabditis</taxon>
    </lineage>
</organism>
<dbReference type="Pfam" id="PF03125">
    <property type="entry name" value="Sre"/>
    <property type="match status" value="1"/>
</dbReference>
<comment type="subcellular location">
    <subcellularLocation>
        <location evidence="1">Membrane</location>
        <topology evidence="1">Multi-pass membrane protein</topology>
    </subcellularLocation>
</comment>
<sequence>MTKLLHIWLHVFCRTFMFLYEFEWILFTGAANSAPFLLVVSLFRQHCVGVSSLSWFWIVVERHTATHYLIDYESNTRPQIAVILIFTHVVTSFSMAAALLMGAAYDIVITLCIGAPLYAATQIYLTMMLYYLRKYNKRVITEISRDPFKGKRYSLATKYQLNENLRGLEILRRLLLSATLFNSFIGLFITIAYGFFNESSPIAQILFSFLDMLIGLWV</sequence>
<evidence type="ECO:0000256" key="2">
    <source>
        <dbReference type="ARBA" id="ARBA00006803"/>
    </source>
</evidence>
<feature type="transmembrane region" description="Helical" evidence="6">
    <location>
        <begin position="80"/>
        <end position="101"/>
    </location>
</feature>
<evidence type="ECO:0000256" key="3">
    <source>
        <dbReference type="ARBA" id="ARBA00022692"/>
    </source>
</evidence>
<feature type="transmembrane region" description="Helical" evidence="6">
    <location>
        <begin position="7"/>
        <end position="27"/>
    </location>
</feature>
<evidence type="ECO:0000256" key="6">
    <source>
        <dbReference type="SAM" id="Phobius"/>
    </source>
</evidence>
<evidence type="ECO:0000313" key="8">
    <source>
        <dbReference type="WBParaSite" id="MBELARI_LOCUS4981"/>
    </source>
</evidence>
<keyword evidence="5 6" id="KW-0472">Membrane</keyword>
<dbReference type="InterPro" id="IPR004151">
    <property type="entry name" value="7TM_GPCR_serpentine_rcpt_Sre"/>
</dbReference>
<dbReference type="GO" id="GO:0016020">
    <property type="term" value="C:membrane"/>
    <property type="evidence" value="ECO:0007669"/>
    <property type="project" value="UniProtKB-SubCell"/>
</dbReference>
<feature type="transmembrane region" description="Helical" evidence="6">
    <location>
        <begin position="107"/>
        <end position="132"/>
    </location>
</feature>
<dbReference type="WBParaSite" id="MBELARI_LOCUS4981">
    <property type="protein sequence ID" value="MBELARI_LOCUS4981"/>
    <property type="gene ID" value="MBELARI_LOCUS4981"/>
</dbReference>
<protein>
    <submittedName>
        <fullName evidence="8">Uncharacterized protein</fullName>
    </submittedName>
</protein>
<feature type="transmembrane region" description="Helical" evidence="6">
    <location>
        <begin position="174"/>
        <end position="195"/>
    </location>
</feature>
<keyword evidence="4 6" id="KW-1133">Transmembrane helix</keyword>
<keyword evidence="7" id="KW-1185">Reference proteome</keyword>
<reference evidence="8" key="1">
    <citation type="submission" date="2024-02" db="UniProtKB">
        <authorList>
            <consortium name="WormBaseParasite"/>
        </authorList>
    </citation>
    <scope>IDENTIFICATION</scope>
</reference>
<feature type="transmembrane region" description="Helical" evidence="6">
    <location>
        <begin position="33"/>
        <end position="59"/>
    </location>
</feature>
<evidence type="ECO:0000256" key="5">
    <source>
        <dbReference type="ARBA" id="ARBA00023136"/>
    </source>
</evidence>
<name>A0AAF3FDT7_9BILA</name>
<accession>A0AAF3FDT7</accession>
<dbReference type="PANTHER" id="PTHR23128:SF132">
    <property type="entry name" value="SERPENTINE RECEPTOR, CLASS E (EPSILON)-RELATED"/>
    <property type="match status" value="1"/>
</dbReference>
<dbReference type="GO" id="GO:0007606">
    <property type="term" value="P:sensory perception of chemical stimulus"/>
    <property type="evidence" value="ECO:0007669"/>
    <property type="project" value="InterPro"/>
</dbReference>
<dbReference type="Proteomes" id="UP000887575">
    <property type="component" value="Unassembled WGS sequence"/>
</dbReference>
<dbReference type="PANTHER" id="PTHR23128">
    <property type="entry name" value="SERPENTINE RECEPTOR, CLASS E (EPSILON)-RELATED"/>
    <property type="match status" value="1"/>
</dbReference>
<comment type="similarity">
    <text evidence="2">Belongs to the nematode receptor-like protein sre family.</text>
</comment>
<proteinExistence type="inferred from homology"/>
<keyword evidence="3 6" id="KW-0812">Transmembrane</keyword>
<evidence type="ECO:0000256" key="4">
    <source>
        <dbReference type="ARBA" id="ARBA00022989"/>
    </source>
</evidence>
<evidence type="ECO:0000313" key="7">
    <source>
        <dbReference type="Proteomes" id="UP000887575"/>
    </source>
</evidence>
<dbReference type="AlphaFoldDB" id="A0AAF3FDT7"/>